<evidence type="ECO:0000256" key="4">
    <source>
        <dbReference type="ARBA" id="ARBA00022692"/>
    </source>
</evidence>
<keyword evidence="6 7" id="KW-0472">Membrane</keyword>
<dbReference type="GO" id="GO:0005886">
    <property type="term" value="C:plasma membrane"/>
    <property type="evidence" value="ECO:0007669"/>
    <property type="project" value="UniProtKB-SubCell"/>
</dbReference>
<feature type="domain" description="Glycine transporter" evidence="8">
    <location>
        <begin position="90"/>
        <end position="164"/>
    </location>
</feature>
<dbReference type="Proteomes" id="UP000315003">
    <property type="component" value="Chromosome"/>
</dbReference>
<comment type="subcellular location">
    <subcellularLocation>
        <location evidence="1">Cell membrane</location>
        <topology evidence="1">Multi-pass membrane protein</topology>
    </subcellularLocation>
</comment>
<gene>
    <name evidence="9" type="ORF">SV7mr_21520</name>
</gene>
<keyword evidence="4 7" id="KW-0812">Transmembrane</keyword>
<sequence>MFQGLELAAVIASAVYGVLLAHRHQMDLVGAYSLALVVSFGGGTIRDLCLDRTPLFWIHHYNYPIVVFAIAVAGSMFPRITHKTEPWLRIPDALGLGLFTIAGVESALAAETSYFIAALFGVITGTFGGVIGDIICNRVPSLFRPAPMFATCAFSGAWLYLLLQAMPGLQRYAVVIATAFIVVFRIAALRYDWRLPHREFQE</sequence>
<reference evidence="9 10" key="1">
    <citation type="submission" date="2019-02" db="EMBL/GenBank/DDBJ databases">
        <title>Deep-cultivation of Planctomycetes and their phenomic and genomic characterization uncovers novel biology.</title>
        <authorList>
            <person name="Wiegand S."/>
            <person name="Jogler M."/>
            <person name="Boedeker C."/>
            <person name="Pinto D."/>
            <person name="Vollmers J."/>
            <person name="Rivas-Marin E."/>
            <person name="Kohn T."/>
            <person name="Peeters S.H."/>
            <person name="Heuer A."/>
            <person name="Rast P."/>
            <person name="Oberbeckmann S."/>
            <person name="Bunk B."/>
            <person name="Jeske O."/>
            <person name="Meyerdierks A."/>
            <person name="Storesund J.E."/>
            <person name="Kallscheuer N."/>
            <person name="Luecker S."/>
            <person name="Lage O.M."/>
            <person name="Pohl T."/>
            <person name="Merkel B.J."/>
            <person name="Hornburger P."/>
            <person name="Mueller R.-W."/>
            <person name="Bruemmer F."/>
            <person name="Labrenz M."/>
            <person name="Spormann A.M."/>
            <person name="Op den Camp H."/>
            <person name="Overmann J."/>
            <person name="Amann R."/>
            <person name="Jetten M.S.M."/>
            <person name="Mascher T."/>
            <person name="Medema M.H."/>
            <person name="Devos D.P."/>
            <person name="Kaster A.-K."/>
            <person name="Ovreas L."/>
            <person name="Rohde M."/>
            <person name="Galperin M.Y."/>
            <person name="Jogler C."/>
        </authorList>
    </citation>
    <scope>NUCLEOTIDE SEQUENCE [LARGE SCALE GENOMIC DNA]</scope>
    <source>
        <strain evidence="9 10">SV_7m_r</strain>
    </source>
</reference>
<evidence type="ECO:0000313" key="10">
    <source>
        <dbReference type="Proteomes" id="UP000315003"/>
    </source>
</evidence>
<comment type="similarity">
    <text evidence="2">Belongs to the UPF0126 family.</text>
</comment>
<keyword evidence="10" id="KW-1185">Reference proteome</keyword>
<evidence type="ECO:0000256" key="3">
    <source>
        <dbReference type="ARBA" id="ARBA00022475"/>
    </source>
</evidence>
<evidence type="ECO:0000256" key="2">
    <source>
        <dbReference type="ARBA" id="ARBA00008193"/>
    </source>
</evidence>
<dbReference type="OrthoDB" id="9791874at2"/>
<evidence type="ECO:0000313" key="9">
    <source>
        <dbReference type="EMBL" id="QDT59643.1"/>
    </source>
</evidence>
<dbReference type="RefSeq" id="WP_145271651.1">
    <property type="nucleotide sequence ID" value="NZ_CP036272.1"/>
</dbReference>
<feature type="transmembrane region" description="Helical" evidence="7">
    <location>
        <begin position="172"/>
        <end position="191"/>
    </location>
</feature>
<name>A0A517SU78_9BACT</name>
<dbReference type="PANTHER" id="PTHR30506">
    <property type="entry name" value="INNER MEMBRANE PROTEIN"/>
    <property type="match status" value="1"/>
</dbReference>
<accession>A0A517SU78</accession>
<evidence type="ECO:0000256" key="5">
    <source>
        <dbReference type="ARBA" id="ARBA00022989"/>
    </source>
</evidence>
<keyword evidence="5 7" id="KW-1133">Transmembrane helix</keyword>
<feature type="transmembrane region" description="Helical" evidence="7">
    <location>
        <begin position="90"/>
        <end position="108"/>
    </location>
</feature>
<evidence type="ECO:0000256" key="1">
    <source>
        <dbReference type="ARBA" id="ARBA00004651"/>
    </source>
</evidence>
<keyword evidence="3" id="KW-1003">Cell membrane</keyword>
<evidence type="ECO:0000256" key="6">
    <source>
        <dbReference type="ARBA" id="ARBA00023136"/>
    </source>
</evidence>
<dbReference type="AlphaFoldDB" id="A0A517SU78"/>
<dbReference type="InterPro" id="IPR005115">
    <property type="entry name" value="Gly_transporter"/>
</dbReference>
<evidence type="ECO:0000256" key="7">
    <source>
        <dbReference type="SAM" id="Phobius"/>
    </source>
</evidence>
<evidence type="ECO:0000259" key="8">
    <source>
        <dbReference type="Pfam" id="PF03458"/>
    </source>
</evidence>
<organism evidence="9 10">
    <name type="scientific">Stieleria bergensis</name>
    <dbReference type="NCBI Taxonomy" id="2528025"/>
    <lineage>
        <taxon>Bacteria</taxon>
        <taxon>Pseudomonadati</taxon>
        <taxon>Planctomycetota</taxon>
        <taxon>Planctomycetia</taxon>
        <taxon>Pirellulales</taxon>
        <taxon>Pirellulaceae</taxon>
        <taxon>Stieleria</taxon>
    </lineage>
</organism>
<feature type="transmembrane region" description="Helical" evidence="7">
    <location>
        <begin position="60"/>
        <end position="78"/>
    </location>
</feature>
<dbReference type="PANTHER" id="PTHR30506:SF3">
    <property type="entry name" value="UPF0126 INNER MEMBRANE PROTEIN YADS-RELATED"/>
    <property type="match status" value="1"/>
</dbReference>
<feature type="transmembrane region" description="Helical" evidence="7">
    <location>
        <begin position="29"/>
        <end position="48"/>
    </location>
</feature>
<feature type="transmembrane region" description="Helical" evidence="7">
    <location>
        <begin position="6"/>
        <end position="22"/>
    </location>
</feature>
<feature type="transmembrane region" description="Helical" evidence="7">
    <location>
        <begin position="114"/>
        <end position="136"/>
    </location>
</feature>
<protein>
    <recommendedName>
        <fullName evidence="8">Glycine transporter domain-containing protein</fullName>
    </recommendedName>
</protein>
<feature type="domain" description="Glycine transporter" evidence="8">
    <location>
        <begin position="5"/>
        <end position="74"/>
    </location>
</feature>
<dbReference type="Pfam" id="PF03458">
    <property type="entry name" value="Gly_transporter"/>
    <property type="match status" value="2"/>
</dbReference>
<proteinExistence type="inferred from homology"/>
<feature type="transmembrane region" description="Helical" evidence="7">
    <location>
        <begin position="148"/>
        <end position="166"/>
    </location>
</feature>
<dbReference type="EMBL" id="CP036272">
    <property type="protein sequence ID" value="QDT59643.1"/>
    <property type="molecule type" value="Genomic_DNA"/>
</dbReference>